<comment type="subcellular location">
    <subcellularLocation>
        <location evidence="15">Cell membrane</location>
        <topology evidence="15">Single-pass membrane protein</topology>
    </subcellularLocation>
    <subcellularLocation>
        <location evidence="14">Endomembrane system</location>
        <topology evidence="14">Single-pass membrane protein</topology>
    </subcellularLocation>
</comment>
<keyword evidence="3 15" id="KW-1003">Cell membrane</keyword>
<dbReference type="Pfam" id="PF00430">
    <property type="entry name" value="ATP-synt_B"/>
    <property type="match status" value="1"/>
</dbReference>
<evidence type="ECO:0000256" key="17">
    <source>
        <dbReference type="SAM" id="Coils"/>
    </source>
</evidence>
<evidence type="ECO:0000256" key="7">
    <source>
        <dbReference type="ARBA" id="ARBA00022989"/>
    </source>
</evidence>
<reference evidence="18 19" key="1">
    <citation type="submission" date="2022-08" db="EMBL/GenBank/DDBJ databases">
        <authorList>
            <person name="Zeman M."/>
            <person name="Kubasova T."/>
        </authorList>
    </citation>
    <scope>NUCLEOTIDE SEQUENCE [LARGE SCALE GENOMIC DNA]</scope>
    <source>
        <strain evidence="18 19">ET62</strain>
    </source>
</reference>
<keyword evidence="4 15" id="KW-0138">CF(0)</keyword>
<evidence type="ECO:0000256" key="9">
    <source>
        <dbReference type="ARBA" id="ARBA00023136"/>
    </source>
</evidence>
<keyword evidence="6 15" id="KW-0375">Hydrogen ion transport</keyword>
<evidence type="ECO:0000256" key="13">
    <source>
        <dbReference type="ARBA" id="ARBA00026054"/>
    </source>
</evidence>
<keyword evidence="5 15" id="KW-0812">Transmembrane</keyword>
<dbReference type="GO" id="GO:0012505">
    <property type="term" value="C:endomembrane system"/>
    <property type="evidence" value="ECO:0007669"/>
    <property type="project" value="UniProtKB-SubCell"/>
</dbReference>
<feature type="transmembrane region" description="Helical" evidence="15">
    <location>
        <begin position="12"/>
        <end position="34"/>
    </location>
</feature>
<dbReference type="GO" id="GO:0046933">
    <property type="term" value="F:proton-transporting ATP synthase activity, rotational mechanism"/>
    <property type="evidence" value="ECO:0007669"/>
    <property type="project" value="UniProtKB-UniRule"/>
</dbReference>
<dbReference type="EMBL" id="JANRHJ010000002">
    <property type="protein sequence ID" value="MCR8872969.1"/>
    <property type="molecule type" value="Genomic_DNA"/>
</dbReference>
<comment type="function">
    <text evidence="12">Component of the F(0) channel, it forms part of the peripheral stalk, linking F(1) to F(0). The b'-subunit is a diverged and duplicated form of b found in plants and photosynthetic bacteria.</text>
</comment>
<evidence type="ECO:0000256" key="14">
    <source>
        <dbReference type="ARBA" id="ARBA00037847"/>
    </source>
</evidence>
<dbReference type="InterPro" id="IPR005864">
    <property type="entry name" value="ATP_synth_F0_bsu_bac"/>
</dbReference>
<dbReference type="PANTHER" id="PTHR33445:SF1">
    <property type="entry name" value="ATP SYNTHASE SUBUNIT B"/>
    <property type="match status" value="1"/>
</dbReference>
<dbReference type="HAMAP" id="MF_01398">
    <property type="entry name" value="ATP_synth_b_bprime"/>
    <property type="match status" value="1"/>
</dbReference>
<evidence type="ECO:0000256" key="1">
    <source>
        <dbReference type="ARBA" id="ARBA00005513"/>
    </source>
</evidence>
<dbReference type="CDD" id="cd06503">
    <property type="entry name" value="ATP-synt_Fo_b"/>
    <property type="match status" value="1"/>
</dbReference>
<dbReference type="GO" id="GO:0046961">
    <property type="term" value="F:proton-transporting ATPase activity, rotational mechanism"/>
    <property type="evidence" value="ECO:0007669"/>
    <property type="project" value="TreeGrafter"/>
</dbReference>
<evidence type="ECO:0000256" key="12">
    <source>
        <dbReference type="ARBA" id="ARBA00025614"/>
    </source>
</evidence>
<dbReference type="Gene3D" id="1.20.5.620">
    <property type="entry name" value="F1F0 ATP synthase subunit B, membrane domain"/>
    <property type="match status" value="1"/>
</dbReference>
<evidence type="ECO:0000256" key="16">
    <source>
        <dbReference type="RuleBase" id="RU003848"/>
    </source>
</evidence>
<dbReference type="AlphaFoldDB" id="A0AAW5N8F5"/>
<name>A0AAW5N8F5_9BACT</name>
<evidence type="ECO:0000256" key="4">
    <source>
        <dbReference type="ARBA" id="ARBA00022547"/>
    </source>
</evidence>
<feature type="coiled-coil region" evidence="17">
    <location>
        <begin position="44"/>
        <end position="89"/>
    </location>
</feature>
<organism evidence="18 19">
    <name type="scientific">Phocaeicola barnesiae</name>
    <dbReference type="NCBI Taxonomy" id="376804"/>
    <lineage>
        <taxon>Bacteria</taxon>
        <taxon>Pseudomonadati</taxon>
        <taxon>Bacteroidota</taxon>
        <taxon>Bacteroidia</taxon>
        <taxon>Bacteroidales</taxon>
        <taxon>Bacteroidaceae</taxon>
        <taxon>Phocaeicola</taxon>
    </lineage>
</organism>
<dbReference type="InterPro" id="IPR028987">
    <property type="entry name" value="ATP_synth_B-like_membr_sf"/>
</dbReference>
<keyword evidence="17" id="KW-0175">Coiled coil</keyword>
<comment type="subunit">
    <text evidence="15">F-type ATPases have 2 components, F(1) - the catalytic core - and F(0) - the membrane proton channel. F(1) has five subunits: alpha(3), beta(3), gamma(1), delta(1), epsilon(1). F(0) has three main subunits: a(1), b(2) and c(10-14). The alpha and beta chains form an alternating ring which encloses part of the gamma chain. F(1) is attached to F(0) by a central stalk formed by the gamma and epsilon chains, while a peripheral stalk is formed by the delta and b chains.</text>
</comment>
<dbReference type="PANTHER" id="PTHR33445">
    <property type="entry name" value="ATP SYNTHASE SUBUNIT B', CHLOROPLASTIC"/>
    <property type="match status" value="1"/>
</dbReference>
<keyword evidence="10 15" id="KW-0066">ATP synthesis</keyword>
<comment type="subunit">
    <text evidence="13">F-type ATPases have 2 components, F(1) - the catalytic core - and F(0) - the membrane proton channel. F(1) has five subunits: alpha(3), beta(3), gamma(1), delta(1), epsilon(1). F(0) has four main subunits: a(1), b(2) and c(10-14). The alpha and beta chains form an alternating ring which encloses part of the gamma chain. F(1) is attached to F(0) by a central stalk formed by the gamma and epsilon chains, while a peripheral stalk is formed by the delta and b chains.</text>
</comment>
<sequence>MGLLTPDPGLVFWMIIIFGVVFFLLAKYGFPVIIQMVDDRKAYIDNSLKAAREANEKLANIQAESERILAKAQEEQSRILNEAATTRDRIISEARERARAEGDRMMAEIKKQVETEKECAIRDIRRQVAVLSVSVAEKVMRAKLADGKAQTELIDRLLDEMIETSKKQ</sequence>
<evidence type="ECO:0000256" key="10">
    <source>
        <dbReference type="ARBA" id="ARBA00023310"/>
    </source>
</evidence>
<keyword evidence="19" id="KW-1185">Reference proteome</keyword>
<gene>
    <name evidence="15 18" type="primary">atpF</name>
    <name evidence="18" type="ORF">NW209_02845</name>
</gene>
<dbReference type="GO" id="GO:0045259">
    <property type="term" value="C:proton-transporting ATP synthase complex"/>
    <property type="evidence" value="ECO:0007669"/>
    <property type="project" value="UniProtKB-KW"/>
</dbReference>
<accession>A0AAW5N8F5</accession>
<evidence type="ECO:0000313" key="18">
    <source>
        <dbReference type="EMBL" id="MCR8872969.1"/>
    </source>
</evidence>
<evidence type="ECO:0000256" key="11">
    <source>
        <dbReference type="ARBA" id="ARBA00025198"/>
    </source>
</evidence>
<evidence type="ECO:0000313" key="19">
    <source>
        <dbReference type="Proteomes" id="UP001204579"/>
    </source>
</evidence>
<comment type="function">
    <text evidence="11 15">F(1)F(0) ATP synthase produces ATP from ADP in the presence of a proton or sodium gradient. F-type ATPases consist of two structural domains, F(1) containing the extramembraneous catalytic core and F(0) containing the membrane proton channel, linked together by a central stalk and a peripheral stalk. During catalysis, ATP synthesis in the catalytic domain of F(1) is coupled via a rotary mechanism of the central stalk subunits to proton translocation.</text>
</comment>
<evidence type="ECO:0000256" key="3">
    <source>
        <dbReference type="ARBA" id="ARBA00022475"/>
    </source>
</evidence>
<evidence type="ECO:0000256" key="15">
    <source>
        <dbReference type="HAMAP-Rule" id="MF_01398"/>
    </source>
</evidence>
<keyword evidence="8 15" id="KW-0406">Ion transport</keyword>
<dbReference type="GO" id="GO:0005886">
    <property type="term" value="C:plasma membrane"/>
    <property type="evidence" value="ECO:0007669"/>
    <property type="project" value="UniProtKB-SubCell"/>
</dbReference>
<proteinExistence type="inferred from homology"/>
<keyword evidence="9 15" id="KW-0472">Membrane</keyword>
<keyword evidence="2 15" id="KW-0813">Transport</keyword>
<dbReference type="InterPro" id="IPR050059">
    <property type="entry name" value="ATP_synthase_B_chain"/>
</dbReference>
<evidence type="ECO:0000256" key="8">
    <source>
        <dbReference type="ARBA" id="ARBA00023065"/>
    </source>
</evidence>
<dbReference type="InterPro" id="IPR002146">
    <property type="entry name" value="ATP_synth_b/b'su_bac/chlpt"/>
</dbReference>
<evidence type="ECO:0000256" key="6">
    <source>
        <dbReference type="ARBA" id="ARBA00022781"/>
    </source>
</evidence>
<dbReference type="RefSeq" id="WP_022340054.1">
    <property type="nucleotide sequence ID" value="NZ_CALULB010000007.1"/>
</dbReference>
<comment type="caution">
    <text evidence="18">The sequence shown here is derived from an EMBL/GenBank/DDBJ whole genome shotgun (WGS) entry which is preliminary data.</text>
</comment>
<dbReference type="SUPFAM" id="SSF81573">
    <property type="entry name" value="F1F0 ATP synthase subunit B, membrane domain"/>
    <property type="match status" value="1"/>
</dbReference>
<protein>
    <recommendedName>
        <fullName evidence="15">ATP synthase subunit b</fullName>
    </recommendedName>
    <alternativeName>
        <fullName evidence="15">ATP synthase F(0) sector subunit b</fullName>
    </alternativeName>
    <alternativeName>
        <fullName evidence="15">ATPase subunit I</fullName>
    </alternativeName>
    <alternativeName>
        <fullName evidence="15">F-type ATPase subunit b</fullName>
        <shortName evidence="15">F-ATPase subunit b</shortName>
    </alternativeName>
</protein>
<keyword evidence="7 15" id="KW-1133">Transmembrane helix</keyword>
<comment type="similarity">
    <text evidence="1 15 16">Belongs to the ATPase B chain family.</text>
</comment>
<dbReference type="NCBIfam" id="TIGR01144">
    <property type="entry name" value="ATP_synt_b"/>
    <property type="match status" value="1"/>
</dbReference>
<evidence type="ECO:0000256" key="5">
    <source>
        <dbReference type="ARBA" id="ARBA00022692"/>
    </source>
</evidence>
<dbReference type="Proteomes" id="UP001204579">
    <property type="component" value="Unassembled WGS sequence"/>
</dbReference>
<evidence type="ECO:0000256" key="2">
    <source>
        <dbReference type="ARBA" id="ARBA00022448"/>
    </source>
</evidence>